<dbReference type="Proteomes" id="UP000053144">
    <property type="component" value="Unassembled WGS sequence"/>
</dbReference>
<dbReference type="Gramene" id="KOM24877">
    <property type="protein sequence ID" value="KOM24877"/>
    <property type="gene ID" value="LR48_Vigan10s000600"/>
</dbReference>
<organism evidence="1 2">
    <name type="scientific">Phaseolus angularis</name>
    <name type="common">Azuki bean</name>
    <name type="synonym">Vigna angularis</name>
    <dbReference type="NCBI Taxonomy" id="3914"/>
    <lineage>
        <taxon>Eukaryota</taxon>
        <taxon>Viridiplantae</taxon>
        <taxon>Streptophyta</taxon>
        <taxon>Embryophyta</taxon>
        <taxon>Tracheophyta</taxon>
        <taxon>Spermatophyta</taxon>
        <taxon>Magnoliopsida</taxon>
        <taxon>eudicotyledons</taxon>
        <taxon>Gunneridae</taxon>
        <taxon>Pentapetalae</taxon>
        <taxon>rosids</taxon>
        <taxon>fabids</taxon>
        <taxon>Fabales</taxon>
        <taxon>Fabaceae</taxon>
        <taxon>Papilionoideae</taxon>
        <taxon>50 kb inversion clade</taxon>
        <taxon>NPAAA clade</taxon>
        <taxon>indigoferoid/millettioid clade</taxon>
        <taxon>Phaseoleae</taxon>
        <taxon>Vigna</taxon>
    </lineage>
</organism>
<protein>
    <submittedName>
        <fullName evidence="1">Uncharacterized protein</fullName>
    </submittedName>
</protein>
<gene>
    <name evidence="1" type="ORF">LR48_Vigan10s000600</name>
</gene>
<name>A0A0L9T2S7_PHAAN</name>
<evidence type="ECO:0000313" key="2">
    <source>
        <dbReference type="Proteomes" id="UP000053144"/>
    </source>
</evidence>
<evidence type="ECO:0000313" key="1">
    <source>
        <dbReference type="EMBL" id="KOM24877.1"/>
    </source>
</evidence>
<sequence>MANLCLFQTNEQVRPFGQNDEDGCDRSAKMLRRNERASETVRSKMLRRDERASPSYAEHCCPCSARKGVKSSLSARQDHGIGTLNMMLQPNAYVDDATPGTSRVGTLTPFSFNAEEVTFRLMFKNPGMEGLLHYLLRRILNETSIAPSFRKTSQIQRIAIHTQTPVQMLMLPAVRMVPKSDEGVRPMIQEYAEALRHAVGVSKLKDKAVYDQRRVATYPPEDLNRQKAPQTLVRHRNSETTTEGKVEVEGVVEECDSNETASNDERCGGKGGALDGWIEGWA</sequence>
<dbReference type="AlphaFoldDB" id="A0A0L9T2S7"/>
<dbReference type="EMBL" id="KQ258243">
    <property type="protein sequence ID" value="KOM24877.1"/>
    <property type="molecule type" value="Genomic_DNA"/>
</dbReference>
<accession>A0A0L9T2S7</accession>
<reference evidence="2" key="1">
    <citation type="journal article" date="2015" name="Proc. Natl. Acad. Sci. U.S.A.">
        <title>Genome sequencing of adzuki bean (Vigna angularis) provides insight into high starch and low fat accumulation and domestication.</title>
        <authorList>
            <person name="Yang K."/>
            <person name="Tian Z."/>
            <person name="Chen C."/>
            <person name="Luo L."/>
            <person name="Zhao B."/>
            <person name="Wang Z."/>
            <person name="Yu L."/>
            <person name="Li Y."/>
            <person name="Sun Y."/>
            <person name="Li W."/>
            <person name="Chen Y."/>
            <person name="Li Y."/>
            <person name="Zhang Y."/>
            <person name="Ai D."/>
            <person name="Zhao J."/>
            <person name="Shang C."/>
            <person name="Ma Y."/>
            <person name="Wu B."/>
            <person name="Wang M."/>
            <person name="Gao L."/>
            <person name="Sun D."/>
            <person name="Zhang P."/>
            <person name="Guo F."/>
            <person name="Wang W."/>
            <person name="Li Y."/>
            <person name="Wang J."/>
            <person name="Varshney R.K."/>
            <person name="Wang J."/>
            <person name="Ling H.Q."/>
            <person name="Wan P."/>
        </authorList>
    </citation>
    <scope>NUCLEOTIDE SEQUENCE</scope>
    <source>
        <strain evidence="2">cv. Jingnong 6</strain>
    </source>
</reference>
<proteinExistence type="predicted"/>